<accession>A0AAW0PIL0</accession>
<evidence type="ECO:0000313" key="2">
    <source>
        <dbReference type="Proteomes" id="UP001460270"/>
    </source>
</evidence>
<sequence length="181" mass="19674">MTQAARQTEQMCGFMAVVQQQQRQERSVHMAAEAAAAAAAACKPWCLVVIVSPSRASPSAGDHGHGCANYPRQKLVWQRPEPVQEVKAVKAQQDGRVSAGESAPALPAALRYGKRQGARPIFTRTLGHSHTQHRPHERALGTDTPLLQVRVAMRRATAVVWAENAQNLKNFSGEALVQHCS</sequence>
<gene>
    <name evidence="1" type="ORF">WMY93_005700</name>
</gene>
<comment type="caution">
    <text evidence="1">The sequence shown here is derived from an EMBL/GenBank/DDBJ whole genome shotgun (WGS) entry which is preliminary data.</text>
</comment>
<dbReference type="EMBL" id="JBBPFD010000004">
    <property type="protein sequence ID" value="KAK7929305.1"/>
    <property type="molecule type" value="Genomic_DNA"/>
</dbReference>
<dbReference type="Proteomes" id="UP001460270">
    <property type="component" value="Unassembled WGS sequence"/>
</dbReference>
<dbReference type="AlphaFoldDB" id="A0AAW0PIL0"/>
<protein>
    <submittedName>
        <fullName evidence="1">Uncharacterized protein</fullName>
    </submittedName>
</protein>
<organism evidence="1 2">
    <name type="scientific">Mugilogobius chulae</name>
    <name type="common">yellowstripe goby</name>
    <dbReference type="NCBI Taxonomy" id="88201"/>
    <lineage>
        <taxon>Eukaryota</taxon>
        <taxon>Metazoa</taxon>
        <taxon>Chordata</taxon>
        <taxon>Craniata</taxon>
        <taxon>Vertebrata</taxon>
        <taxon>Euteleostomi</taxon>
        <taxon>Actinopterygii</taxon>
        <taxon>Neopterygii</taxon>
        <taxon>Teleostei</taxon>
        <taxon>Neoteleostei</taxon>
        <taxon>Acanthomorphata</taxon>
        <taxon>Gobiaria</taxon>
        <taxon>Gobiiformes</taxon>
        <taxon>Gobioidei</taxon>
        <taxon>Gobiidae</taxon>
        <taxon>Gobionellinae</taxon>
        <taxon>Mugilogobius</taxon>
    </lineage>
</organism>
<proteinExistence type="predicted"/>
<name>A0AAW0PIL0_9GOBI</name>
<evidence type="ECO:0000313" key="1">
    <source>
        <dbReference type="EMBL" id="KAK7929305.1"/>
    </source>
</evidence>
<reference evidence="2" key="1">
    <citation type="submission" date="2024-04" db="EMBL/GenBank/DDBJ databases">
        <title>Salinicola lusitanus LLJ914,a marine bacterium isolated from the Okinawa Trough.</title>
        <authorList>
            <person name="Li J."/>
        </authorList>
    </citation>
    <scope>NUCLEOTIDE SEQUENCE [LARGE SCALE GENOMIC DNA]</scope>
</reference>
<keyword evidence="2" id="KW-1185">Reference proteome</keyword>